<dbReference type="Pfam" id="PF03466">
    <property type="entry name" value="LysR_substrate"/>
    <property type="match status" value="1"/>
</dbReference>
<dbReference type="GO" id="GO:0043565">
    <property type="term" value="F:sequence-specific DNA binding"/>
    <property type="evidence" value="ECO:0007669"/>
    <property type="project" value="TreeGrafter"/>
</dbReference>
<dbReference type="RefSeq" id="WP_104981512.1">
    <property type="nucleotide sequence ID" value="NZ_CP012673.1"/>
</dbReference>
<keyword evidence="3" id="KW-0238">DNA-binding</keyword>
<dbReference type="InterPro" id="IPR036390">
    <property type="entry name" value="WH_DNA-bd_sf"/>
</dbReference>
<reference evidence="6 7" key="1">
    <citation type="submission" date="2015-09" db="EMBL/GenBank/DDBJ databases">
        <title>Sorangium comparison.</title>
        <authorList>
            <person name="Zaburannyi N."/>
            <person name="Bunk B."/>
            <person name="Overmann J."/>
            <person name="Mueller R."/>
        </authorList>
    </citation>
    <scope>NUCLEOTIDE SEQUENCE [LARGE SCALE GENOMIC DNA]</scope>
    <source>
        <strain evidence="6 7">So ce26</strain>
    </source>
</reference>
<comment type="similarity">
    <text evidence="1">Belongs to the LysR transcriptional regulatory family.</text>
</comment>
<dbReference type="OrthoDB" id="5496634at2"/>
<dbReference type="Gene3D" id="1.10.10.10">
    <property type="entry name" value="Winged helix-like DNA-binding domain superfamily/Winged helix DNA-binding domain"/>
    <property type="match status" value="1"/>
</dbReference>
<dbReference type="AlphaFoldDB" id="A0A2L0ETY1"/>
<keyword evidence="4" id="KW-0804">Transcription</keyword>
<dbReference type="GO" id="GO:0006351">
    <property type="term" value="P:DNA-templated transcription"/>
    <property type="evidence" value="ECO:0007669"/>
    <property type="project" value="TreeGrafter"/>
</dbReference>
<evidence type="ECO:0000256" key="4">
    <source>
        <dbReference type="ARBA" id="ARBA00023163"/>
    </source>
</evidence>
<evidence type="ECO:0000313" key="7">
    <source>
        <dbReference type="Proteomes" id="UP000238348"/>
    </source>
</evidence>
<evidence type="ECO:0000256" key="1">
    <source>
        <dbReference type="ARBA" id="ARBA00009437"/>
    </source>
</evidence>
<evidence type="ECO:0000259" key="5">
    <source>
        <dbReference type="PROSITE" id="PS50931"/>
    </source>
</evidence>
<evidence type="ECO:0000313" key="6">
    <source>
        <dbReference type="EMBL" id="AUX42750.1"/>
    </source>
</evidence>
<evidence type="ECO:0000256" key="2">
    <source>
        <dbReference type="ARBA" id="ARBA00023015"/>
    </source>
</evidence>
<protein>
    <submittedName>
        <fullName evidence="6">LysR family transcriptional regulator</fullName>
    </submittedName>
</protein>
<feature type="domain" description="HTH lysR-type" evidence="5">
    <location>
        <begin position="1"/>
        <end position="58"/>
    </location>
</feature>
<keyword evidence="2" id="KW-0805">Transcription regulation</keyword>
<dbReference type="Pfam" id="PF00126">
    <property type="entry name" value="HTH_1"/>
    <property type="match status" value="1"/>
</dbReference>
<sequence length="301" mass="32838">MDLEQLRAFIAVVEAGSYLGAARALGTSRTTLRRHVASLEAHAGVLLLENVRQGVLPTEAGQVLAKKGRGMMQEAAALLASIREVGNAPSGTLRIILPVGLPPHVLTPLFAAVRGAYPKLNFHCRFSNDPLGETLSDVDIAVHFGEDAPEGHWISHIVLRVREWLIAGRTYLERRGTPRTIEDLKHHELFAWQAPGEDACVWRTRKGAPFTVKPTLVATDIHFIRHCCIAGLGIGLVPDALLPDPGLGPEVLVPVLPDMVGQERPVRISVPAVLSEIPKVKWVLDHMRASMEHLHQGARGR</sequence>
<dbReference type="PANTHER" id="PTHR30537">
    <property type="entry name" value="HTH-TYPE TRANSCRIPTIONAL REGULATOR"/>
    <property type="match status" value="1"/>
</dbReference>
<dbReference type="InterPro" id="IPR005119">
    <property type="entry name" value="LysR_subst-bd"/>
</dbReference>
<organism evidence="6 7">
    <name type="scientific">Sorangium cellulosum</name>
    <name type="common">Polyangium cellulosum</name>
    <dbReference type="NCBI Taxonomy" id="56"/>
    <lineage>
        <taxon>Bacteria</taxon>
        <taxon>Pseudomonadati</taxon>
        <taxon>Myxococcota</taxon>
        <taxon>Polyangia</taxon>
        <taxon>Polyangiales</taxon>
        <taxon>Polyangiaceae</taxon>
        <taxon>Sorangium</taxon>
    </lineage>
</organism>
<dbReference type="Proteomes" id="UP000238348">
    <property type="component" value="Chromosome"/>
</dbReference>
<dbReference type="EMBL" id="CP012673">
    <property type="protein sequence ID" value="AUX42750.1"/>
    <property type="molecule type" value="Genomic_DNA"/>
</dbReference>
<dbReference type="PROSITE" id="PS50931">
    <property type="entry name" value="HTH_LYSR"/>
    <property type="match status" value="1"/>
</dbReference>
<dbReference type="PANTHER" id="PTHR30537:SF3">
    <property type="entry name" value="TRANSCRIPTIONAL REGULATORY PROTEIN"/>
    <property type="match status" value="1"/>
</dbReference>
<dbReference type="Gene3D" id="3.40.190.290">
    <property type="match status" value="1"/>
</dbReference>
<dbReference type="GO" id="GO:0003700">
    <property type="term" value="F:DNA-binding transcription factor activity"/>
    <property type="evidence" value="ECO:0007669"/>
    <property type="project" value="InterPro"/>
</dbReference>
<gene>
    <name evidence="6" type="primary">lysR</name>
    <name evidence="6" type="ORF">SOCE26_041830</name>
</gene>
<proteinExistence type="inferred from homology"/>
<evidence type="ECO:0000256" key="3">
    <source>
        <dbReference type="ARBA" id="ARBA00023125"/>
    </source>
</evidence>
<dbReference type="InterPro" id="IPR036388">
    <property type="entry name" value="WH-like_DNA-bd_sf"/>
</dbReference>
<dbReference type="SUPFAM" id="SSF46785">
    <property type="entry name" value="Winged helix' DNA-binding domain"/>
    <property type="match status" value="1"/>
</dbReference>
<dbReference type="InterPro" id="IPR058163">
    <property type="entry name" value="LysR-type_TF_proteobact-type"/>
</dbReference>
<name>A0A2L0ETY1_SORCE</name>
<accession>A0A2L0ETY1</accession>
<dbReference type="SUPFAM" id="SSF53850">
    <property type="entry name" value="Periplasmic binding protein-like II"/>
    <property type="match status" value="1"/>
</dbReference>
<dbReference type="InterPro" id="IPR000847">
    <property type="entry name" value="LysR_HTH_N"/>
</dbReference>